<keyword evidence="4" id="KW-1185">Reference proteome</keyword>
<comment type="caution">
    <text evidence="3">The sequence shown here is derived from an EMBL/GenBank/DDBJ whole genome shotgun (WGS) entry which is preliminary data.</text>
</comment>
<gene>
    <name evidence="3" type="ORF">BSZ40_04575</name>
</gene>
<dbReference type="Proteomes" id="UP000185612">
    <property type="component" value="Unassembled WGS sequence"/>
</dbReference>
<evidence type="ECO:0000256" key="1">
    <source>
        <dbReference type="SAM" id="MobiDB-lite"/>
    </source>
</evidence>
<evidence type="ECO:0000256" key="2">
    <source>
        <dbReference type="SAM" id="Phobius"/>
    </source>
</evidence>
<dbReference type="InParanoid" id="A0A1Q5PXK3"/>
<feature type="region of interest" description="Disordered" evidence="1">
    <location>
        <begin position="90"/>
        <end position="109"/>
    </location>
</feature>
<dbReference type="AlphaFoldDB" id="A0A1Q5PXK3"/>
<name>A0A1Q5PXK3_9ACTO</name>
<keyword evidence="2" id="KW-0812">Transmembrane</keyword>
<keyword evidence="2" id="KW-1133">Transmembrane helix</keyword>
<accession>A0A1Q5PXK3</accession>
<proteinExistence type="predicted"/>
<sequence>MFSAGAMMLAGLAVIVLTLLASLRDFSFLTIFGVFGGLGILLVGFLVSVRAWYQVASNVDSILQQLLDRQALRQGQQVAAAEELPAYGIGTARNSPAASRVVAHESRMD</sequence>
<reference evidence="4" key="1">
    <citation type="submission" date="2016-12" db="EMBL/GenBank/DDBJ databases">
        <authorList>
            <person name="Meng X."/>
        </authorList>
    </citation>
    <scope>NUCLEOTIDE SEQUENCE [LARGE SCALE GENOMIC DNA]</scope>
    <source>
        <strain evidence="4">DSM 20732</strain>
    </source>
</reference>
<feature type="transmembrane region" description="Helical" evidence="2">
    <location>
        <begin position="34"/>
        <end position="53"/>
    </location>
</feature>
<evidence type="ECO:0000313" key="3">
    <source>
        <dbReference type="EMBL" id="OKL52179.1"/>
    </source>
</evidence>
<dbReference type="EMBL" id="MQVS01000003">
    <property type="protein sequence ID" value="OKL52179.1"/>
    <property type="molecule type" value="Genomic_DNA"/>
</dbReference>
<organism evidence="3 4">
    <name type="scientific">Buchananella hordeovulneris</name>
    <dbReference type="NCBI Taxonomy" id="52770"/>
    <lineage>
        <taxon>Bacteria</taxon>
        <taxon>Bacillati</taxon>
        <taxon>Actinomycetota</taxon>
        <taxon>Actinomycetes</taxon>
        <taxon>Actinomycetales</taxon>
        <taxon>Actinomycetaceae</taxon>
        <taxon>Buchananella</taxon>
    </lineage>
</organism>
<evidence type="ECO:0000313" key="4">
    <source>
        <dbReference type="Proteomes" id="UP000185612"/>
    </source>
</evidence>
<dbReference type="STRING" id="52770.BSZ40_04575"/>
<protein>
    <submittedName>
        <fullName evidence="3">Uncharacterized protein</fullName>
    </submittedName>
</protein>
<keyword evidence="2" id="KW-0472">Membrane</keyword>